<dbReference type="FunFam" id="3.40.50.300:FF:004162">
    <property type="entry name" value="ATP binding cassette subfamily C member 5"/>
    <property type="match status" value="1"/>
</dbReference>
<evidence type="ECO:0000256" key="4">
    <source>
        <dbReference type="ARBA" id="ARBA00022737"/>
    </source>
</evidence>
<dbReference type="PROSITE" id="PS50929">
    <property type="entry name" value="ABC_TM1F"/>
    <property type="match status" value="1"/>
</dbReference>
<evidence type="ECO:0000256" key="5">
    <source>
        <dbReference type="ARBA" id="ARBA00022741"/>
    </source>
</evidence>
<evidence type="ECO:0000256" key="8">
    <source>
        <dbReference type="ARBA" id="ARBA00023136"/>
    </source>
</evidence>
<dbReference type="InterPro" id="IPR050173">
    <property type="entry name" value="ABC_transporter_C-like"/>
</dbReference>
<dbReference type="InterPro" id="IPR003439">
    <property type="entry name" value="ABC_transporter-like_ATP-bd"/>
</dbReference>
<evidence type="ECO:0000256" key="7">
    <source>
        <dbReference type="ARBA" id="ARBA00022989"/>
    </source>
</evidence>
<keyword evidence="6" id="KW-0067">ATP-binding</keyword>
<dbReference type="PANTHER" id="PTHR24223:SF443">
    <property type="entry name" value="MULTIDRUG-RESISTANCE LIKE PROTEIN 1, ISOFORM I"/>
    <property type="match status" value="1"/>
</dbReference>
<evidence type="ECO:0000259" key="10">
    <source>
        <dbReference type="PROSITE" id="PS50893"/>
    </source>
</evidence>
<keyword evidence="3 9" id="KW-0812">Transmembrane</keyword>
<dbReference type="CDD" id="cd18579">
    <property type="entry name" value="ABC_6TM_ABCC_D1"/>
    <property type="match status" value="1"/>
</dbReference>
<dbReference type="Pfam" id="PF00664">
    <property type="entry name" value="ABC_membrane"/>
    <property type="match status" value="1"/>
</dbReference>
<dbReference type="PANTHER" id="PTHR24223">
    <property type="entry name" value="ATP-BINDING CASSETTE SUB-FAMILY C"/>
    <property type="match status" value="1"/>
</dbReference>
<dbReference type="GO" id="GO:0005774">
    <property type="term" value="C:vacuolar membrane"/>
    <property type="evidence" value="ECO:0007669"/>
    <property type="project" value="UniProtKB-SubCell"/>
</dbReference>
<keyword evidence="7 9" id="KW-1133">Transmembrane helix</keyword>
<feature type="domain" description="ABC transporter" evidence="10">
    <location>
        <begin position="320"/>
        <end position="576"/>
    </location>
</feature>
<sequence>MATRAVERKLLHWVNSLPLPCCLLVDDLRELRFGDVLLAIVTHLDRRATETTGKAVALCSEHARRQQIQRVLDFVAAQARSCDGDDVLFLVHDDHSVARVLEGDRPPIAKAQALHNITKALDILQLNKSMPLQLHRRKAAIAQGDRRVVLDLLTAIQRERALDFPDLLELQHEYATATCYARFAKSYERHGRSLHRAMIFVYGRMFAWCGLGQLYVAASAVFAPVVLNQVVSAFTERDTIDASTSGGLDFARLSAWLVAFFITRLLTVIVNTQVQYASNHIAIRVTAAMKSLLFRKALQRDVAATLTPGQETKDSKTKNAEISNLVSSDTNGVLYAVLALHNLWILPLQVIVVTYLLYKELDVAAFAGISVVVASLSCNYAIARVMGSAFAKLMKVKDARMRTVKEVFGAIQIVKFNAWEARFQAKLMGHRQEELHRLATYGYASAAILDACCLREDLAMLRAGDATEIGERGVNLSGGQKARIALARACYADADLYLLDSPLAAVDTVVQKEIMARCLCGLLNDKTIILVTHNPEIVHSQAVNCRILVESVTVKYVGFCVLPMIYIYVRIAKGYVRTFCDVRRMLKVVNSPILSHITQCEQGVSLLRAFGDEYVARAIAENHRRIDVDNALWDTEIVMIQWFALRMQFLGCLILLMITSSFLVFSNWFSAGTVGLAFTYSLSIDGSLMALMKAWSKAENNMVSVERVIEYSALPREGSPSATESQVTLAPSWPQRGDIVFEHVWFAYKPGGAPVLRDVSFSVRSRERIGIVGRTGAGKSSLTMALFRMNELHAGRILVDGVNIAGVPLEVLRSRLAIIPQAPVLLEGPLRHFLDPFDDFSDDEVLQALDHLLCMARALLRRCTIVIMDEATAAMDHATEQKLSQMIRRELAHVTLLTIAHRLATVVDSDRILVLDAGRIVEFDAPTTLLQDQASAFSSLVRSADMASG</sequence>
<evidence type="ECO:0000256" key="6">
    <source>
        <dbReference type="ARBA" id="ARBA00022840"/>
    </source>
</evidence>
<keyword evidence="5" id="KW-0547">Nucleotide-binding</keyword>
<dbReference type="SUPFAM" id="SSF90123">
    <property type="entry name" value="ABC transporter transmembrane region"/>
    <property type="match status" value="2"/>
</dbReference>
<dbReference type="AlphaFoldDB" id="A0AAD5LMA5"/>
<dbReference type="SUPFAM" id="SSF52540">
    <property type="entry name" value="P-loop containing nucleoside triphosphate hydrolases"/>
    <property type="match status" value="2"/>
</dbReference>
<evidence type="ECO:0000313" key="13">
    <source>
        <dbReference type="Proteomes" id="UP001209570"/>
    </source>
</evidence>
<feature type="transmembrane region" description="Helical" evidence="9">
    <location>
        <begin position="363"/>
        <end position="382"/>
    </location>
</feature>
<dbReference type="EMBL" id="JAKCXM010000034">
    <property type="protein sequence ID" value="KAJ0406292.1"/>
    <property type="molecule type" value="Genomic_DNA"/>
</dbReference>
<keyword evidence="8 9" id="KW-0472">Membrane</keyword>
<dbReference type="Proteomes" id="UP001209570">
    <property type="component" value="Unassembled WGS sequence"/>
</dbReference>
<comment type="subcellular location">
    <subcellularLocation>
        <location evidence="1">Vacuole membrane</location>
        <topology evidence="1">Multi-pass membrane protein</topology>
    </subcellularLocation>
</comment>
<gene>
    <name evidence="12" type="ORF">P43SY_007080</name>
</gene>
<keyword evidence="13" id="KW-1185">Reference proteome</keyword>
<keyword evidence="4" id="KW-0677">Repeat</keyword>
<dbReference type="InterPro" id="IPR011527">
    <property type="entry name" value="ABC1_TM_dom"/>
</dbReference>
<dbReference type="InterPro" id="IPR044746">
    <property type="entry name" value="ABCC_6TM_D1"/>
</dbReference>
<dbReference type="GO" id="GO:0016887">
    <property type="term" value="F:ATP hydrolysis activity"/>
    <property type="evidence" value="ECO:0007669"/>
    <property type="project" value="InterPro"/>
</dbReference>
<proteinExistence type="predicted"/>
<feature type="transmembrane region" description="Helical" evidence="9">
    <location>
        <begin position="333"/>
        <end position="357"/>
    </location>
</feature>
<dbReference type="Gene3D" id="1.20.1560.10">
    <property type="entry name" value="ABC transporter type 1, transmembrane domain"/>
    <property type="match status" value="2"/>
</dbReference>
<dbReference type="PROSITE" id="PS50893">
    <property type="entry name" value="ABC_TRANSPORTER_2"/>
    <property type="match status" value="2"/>
</dbReference>
<evidence type="ECO:0008006" key="14">
    <source>
        <dbReference type="Google" id="ProtNLM"/>
    </source>
</evidence>
<organism evidence="12 13">
    <name type="scientific">Pythium insidiosum</name>
    <name type="common">Pythiosis disease agent</name>
    <dbReference type="NCBI Taxonomy" id="114742"/>
    <lineage>
        <taxon>Eukaryota</taxon>
        <taxon>Sar</taxon>
        <taxon>Stramenopiles</taxon>
        <taxon>Oomycota</taxon>
        <taxon>Peronosporomycetes</taxon>
        <taxon>Pythiales</taxon>
        <taxon>Pythiaceae</taxon>
        <taxon>Pythium</taxon>
    </lineage>
</organism>
<feature type="transmembrane region" description="Helical" evidence="9">
    <location>
        <begin position="253"/>
        <end position="274"/>
    </location>
</feature>
<dbReference type="GO" id="GO:0140359">
    <property type="term" value="F:ABC-type transporter activity"/>
    <property type="evidence" value="ECO:0007669"/>
    <property type="project" value="InterPro"/>
</dbReference>
<feature type="transmembrane region" description="Helical" evidence="9">
    <location>
        <begin position="649"/>
        <end position="668"/>
    </location>
</feature>
<dbReference type="Pfam" id="PF00005">
    <property type="entry name" value="ABC_tran"/>
    <property type="match status" value="2"/>
</dbReference>
<name>A0AAD5LMA5_PYTIN</name>
<dbReference type="Gene3D" id="3.40.50.300">
    <property type="entry name" value="P-loop containing nucleotide triphosphate hydrolases"/>
    <property type="match status" value="3"/>
</dbReference>
<evidence type="ECO:0000313" key="12">
    <source>
        <dbReference type="EMBL" id="KAJ0406292.1"/>
    </source>
</evidence>
<evidence type="ECO:0000256" key="1">
    <source>
        <dbReference type="ARBA" id="ARBA00004128"/>
    </source>
</evidence>
<feature type="domain" description="ABC transmembrane type-1" evidence="11">
    <location>
        <begin position="216"/>
        <end position="448"/>
    </location>
</feature>
<dbReference type="SMART" id="SM00382">
    <property type="entry name" value="AAA"/>
    <property type="match status" value="2"/>
</dbReference>
<evidence type="ECO:0000256" key="2">
    <source>
        <dbReference type="ARBA" id="ARBA00022448"/>
    </source>
</evidence>
<evidence type="ECO:0000259" key="11">
    <source>
        <dbReference type="PROSITE" id="PS50929"/>
    </source>
</evidence>
<dbReference type="CDD" id="cd03244">
    <property type="entry name" value="ABCC_MRP_domain2"/>
    <property type="match status" value="1"/>
</dbReference>
<dbReference type="GO" id="GO:0005524">
    <property type="term" value="F:ATP binding"/>
    <property type="evidence" value="ECO:0007669"/>
    <property type="project" value="UniProtKB-KW"/>
</dbReference>
<dbReference type="InterPro" id="IPR036640">
    <property type="entry name" value="ABC1_TM_sf"/>
</dbReference>
<protein>
    <recommendedName>
        <fullName evidence="14">ATP-binding Cassette (ABC) Superfamily</fullName>
    </recommendedName>
</protein>
<keyword evidence="2" id="KW-0813">Transport</keyword>
<reference evidence="12" key="1">
    <citation type="submission" date="2021-12" db="EMBL/GenBank/DDBJ databases">
        <title>Prjna785345.</title>
        <authorList>
            <person name="Rujirawat T."/>
            <person name="Krajaejun T."/>
        </authorList>
    </citation>
    <scope>NUCLEOTIDE SEQUENCE</scope>
    <source>
        <strain evidence="12">Pi057C3</strain>
    </source>
</reference>
<evidence type="ECO:0000256" key="3">
    <source>
        <dbReference type="ARBA" id="ARBA00022692"/>
    </source>
</evidence>
<accession>A0AAD5LMA5</accession>
<feature type="domain" description="ABC transporter" evidence="10">
    <location>
        <begin position="739"/>
        <end position="942"/>
    </location>
</feature>
<comment type="caution">
    <text evidence="12">The sequence shown here is derived from an EMBL/GenBank/DDBJ whole genome shotgun (WGS) entry which is preliminary data.</text>
</comment>
<evidence type="ECO:0000256" key="9">
    <source>
        <dbReference type="SAM" id="Phobius"/>
    </source>
</evidence>
<dbReference type="InterPro" id="IPR027417">
    <property type="entry name" value="P-loop_NTPase"/>
</dbReference>
<feature type="transmembrane region" description="Helical" evidence="9">
    <location>
        <begin position="205"/>
        <end position="227"/>
    </location>
</feature>
<dbReference type="InterPro" id="IPR003593">
    <property type="entry name" value="AAA+_ATPase"/>
</dbReference>